<name>R9CGB0_9CLOT</name>
<dbReference type="PATRIC" id="fig|1202534.3.peg.229"/>
<dbReference type="Pfam" id="PF13749">
    <property type="entry name" value="HATPase_c_4"/>
    <property type="match status" value="1"/>
</dbReference>
<dbReference type="Pfam" id="PF04326">
    <property type="entry name" value="SLFN_AlbA_2"/>
    <property type="match status" value="1"/>
</dbReference>
<protein>
    <submittedName>
        <fullName evidence="2">Putative transcriptional regulator</fullName>
    </submittedName>
</protein>
<dbReference type="InterPro" id="IPR007421">
    <property type="entry name" value="Schlafen_AlbA_2_dom"/>
</dbReference>
<keyword evidence="3" id="KW-1185">Reference proteome</keyword>
<dbReference type="PANTHER" id="PTHR30595:SF6">
    <property type="entry name" value="SCHLAFEN ALBA-2 DOMAIN-CONTAINING PROTEIN"/>
    <property type="match status" value="1"/>
</dbReference>
<dbReference type="AlphaFoldDB" id="R9CGB0"/>
<dbReference type="Gene3D" id="3.30.950.30">
    <property type="entry name" value="Schlafen, AAA domain"/>
    <property type="match status" value="1"/>
</dbReference>
<dbReference type="Gene3D" id="3.30.565.60">
    <property type="match status" value="1"/>
</dbReference>
<dbReference type="InterPro" id="IPR036388">
    <property type="entry name" value="WH-like_DNA-bd_sf"/>
</dbReference>
<dbReference type="OrthoDB" id="9768354at2"/>
<evidence type="ECO:0000259" key="1">
    <source>
        <dbReference type="Pfam" id="PF04326"/>
    </source>
</evidence>
<feature type="domain" description="Schlafen AlbA-2" evidence="1">
    <location>
        <begin position="10"/>
        <end position="110"/>
    </location>
</feature>
<reference evidence="2 3" key="1">
    <citation type="submission" date="2013-03" db="EMBL/GenBank/DDBJ databases">
        <title>Whole genome shotgun sequencing of Clostridium sartagoforme AAU1.</title>
        <authorList>
            <person name="Joshi C.G."/>
            <person name="Duggirala S.M."/>
            <person name="Nathani N.M."/>
            <person name="Bhatt V.D."/>
            <person name="Patel A.K."/>
            <person name="Pandya P.R."/>
            <person name="KaPatel J.A."/>
        </authorList>
    </citation>
    <scope>NUCLEOTIDE SEQUENCE [LARGE SCALE GENOMIC DNA]</scope>
    <source>
        <strain evidence="2 3">AAU1</strain>
    </source>
</reference>
<gene>
    <name evidence="2" type="ORF">A500_01135</name>
</gene>
<comment type="caution">
    <text evidence="2">The sequence shown here is derived from an EMBL/GenBank/DDBJ whole genome shotgun (WGS) entry which is preliminary data.</text>
</comment>
<organism evidence="2 3">
    <name type="scientific">Clostridium sartagoforme AAU1</name>
    <dbReference type="NCBI Taxonomy" id="1202534"/>
    <lineage>
        <taxon>Bacteria</taxon>
        <taxon>Bacillati</taxon>
        <taxon>Bacillota</taxon>
        <taxon>Clostridia</taxon>
        <taxon>Eubacteriales</taxon>
        <taxon>Clostridiaceae</taxon>
        <taxon>Clostridium</taxon>
    </lineage>
</organism>
<accession>R9CGB0</accession>
<dbReference type="Proteomes" id="UP000013988">
    <property type="component" value="Unassembled WGS sequence"/>
</dbReference>
<dbReference type="PANTHER" id="PTHR30595">
    <property type="entry name" value="GLPR-RELATED TRANSCRIPTIONAL REPRESSOR"/>
    <property type="match status" value="1"/>
</dbReference>
<dbReference type="InterPro" id="IPR038475">
    <property type="entry name" value="RecG_C_sf"/>
</dbReference>
<dbReference type="Gene3D" id="1.10.10.10">
    <property type="entry name" value="Winged helix-like DNA-binding domain superfamily/Winged helix DNA-binding domain"/>
    <property type="match status" value="1"/>
</dbReference>
<evidence type="ECO:0000313" key="3">
    <source>
        <dbReference type="Proteomes" id="UP000013988"/>
    </source>
</evidence>
<evidence type="ECO:0000313" key="2">
    <source>
        <dbReference type="EMBL" id="EOR28075.1"/>
    </source>
</evidence>
<dbReference type="InterPro" id="IPR038461">
    <property type="entry name" value="Schlafen_AlbA_2_dom_sf"/>
</dbReference>
<dbReference type="RefSeq" id="WP_016205754.1">
    <property type="nucleotide sequence ID" value="NZ_ASRV01000017.1"/>
</dbReference>
<sequence length="573" mass="65542">MGFDIYNLVENDEIECKESLGGLPKDLWETYSAFANTNGGTLFLGIKERAGKFLITGVSDEENIIKDLWDNLNNPKKVSANILNNNLIEILTVEGVKVIKINVPKADRKARPVYIGENPFNESKHLGTFRRNYSGDYKCSREEVKRMLADQLDESQDSLILDGFDLSDLNKDTINSFRNRLRAIKPNHPWIALDDKAFLYKLGAYDKDRKSGKEGITAAGLLMFGEERTITDEFPKYFLDYREKISEEVRWDYRLISSEGTWSGNIFDFYFKIVNKITDNLNVPFRIVNGIRKEDTRVHEAVREALANSLIHADYRLPRGIVIEKGKTYFKFSNPGNLRITREEALKGGISDPRNESIFKMFNLLGIGERAGSGLENIQLAWKEQEWLAPDLEELYDPDRIILILRTISMLPEQSILLLKSVLKNKYNELSREEVMALVAADQEEYVTNNRLQQLLDTHAMNSNKILASLVDKGYLEADGIGRGTKYYLTEIFKNIDRNSESCNNNDIGLSRDEQLIFDYIVKNKFITNSLARNELKLSKTTASRIFNKLIDKDKIIRIGSGSQIKYIISGNS</sequence>
<dbReference type="EMBL" id="ASRV01000017">
    <property type="protein sequence ID" value="EOR28075.1"/>
    <property type="molecule type" value="Genomic_DNA"/>
</dbReference>
<proteinExistence type="predicted"/>